<organism evidence="2 3">
    <name type="scientific">Streptomyces thermolineatus</name>
    <dbReference type="NCBI Taxonomy" id="44033"/>
    <lineage>
        <taxon>Bacteria</taxon>
        <taxon>Bacillati</taxon>
        <taxon>Actinomycetota</taxon>
        <taxon>Actinomycetes</taxon>
        <taxon>Kitasatosporales</taxon>
        <taxon>Streptomycetaceae</taxon>
        <taxon>Streptomyces</taxon>
    </lineage>
</organism>
<dbReference type="Proteomes" id="UP001501358">
    <property type="component" value="Unassembled WGS sequence"/>
</dbReference>
<accession>A0ABN3KUL5</accession>
<evidence type="ECO:0000313" key="2">
    <source>
        <dbReference type="EMBL" id="GAA2472050.1"/>
    </source>
</evidence>
<protein>
    <submittedName>
        <fullName evidence="2">Uncharacterized protein</fullName>
    </submittedName>
</protein>
<comment type="caution">
    <text evidence="2">The sequence shown here is derived from an EMBL/GenBank/DDBJ whole genome shotgun (WGS) entry which is preliminary data.</text>
</comment>
<feature type="region of interest" description="Disordered" evidence="1">
    <location>
        <begin position="1"/>
        <end position="57"/>
    </location>
</feature>
<keyword evidence="3" id="KW-1185">Reference proteome</keyword>
<proteinExistence type="predicted"/>
<reference evidence="2 3" key="1">
    <citation type="journal article" date="2019" name="Int. J. Syst. Evol. Microbiol.">
        <title>The Global Catalogue of Microorganisms (GCM) 10K type strain sequencing project: providing services to taxonomists for standard genome sequencing and annotation.</title>
        <authorList>
            <consortium name="The Broad Institute Genomics Platform"/>
            <consortium name="The Broad Institute Genome Sequencing Center for Infectious Disease"/>
            <person name="Wu L."/>
            <person name="Ma J."/>
        </authorList>
    </citation>
    <scope>NUCLEOTIDE SEQUENCE [LARGE SCALE GENOMIC DNA]</scope>
    <source>
        <strain evidence="2 3">JCM 6307</strain>
    </source>
</reference>
<dbReference type="RefSeq" id="WP_344381403.1">
    <property type="nucleotide sequence ID" value="NZ_BAAATA010000002.1"/>
</dbReference>
<feature type="compositionally biased region" description="Basic and acidic residues" evidence="1">
    <location>
        <begin position="25"/>
        <end position="36"/>
    </location>
</feature>
<gene>
    <name evidence="2" type="ORF">GCM10010406_04650</name>
</gene>
<sequence>MARSQGDRFSISIGGDVSGTVVAGHENHVEVGRDRPGAPATDAPVQEDRAAGATQKNVAKDDASLYTVMNGELHIHNNNGGSPAPQ</sequence>
<evidence type="ECO:0000256" key="1">
    <source>
        <dbReference type="SAM" id="MobiDB-lite"/>
    </source>
</evidence>
<dbReference type="EMBL" id="BAAATA010000002">
    <property type="protein sequence ID" value="GAA2472050.1"/>
    <property type="molecule type" value="Genomic_DNA"/>
</dbReference>
<name>A0ABN3KUL5_9ACTN</name>
<evidence type="ECO:0000313" key="3">
    <source>
        <dbReference type="Proteomes" id="UP001501358"/>
    </source>
</evidence>